<dbReference type="InterPro" id="IPR058163">
    <property type="entry name" value="LysR-type_TF_proteobact-type"/>
</dbReference>
<dbReference type="GO" id="GO:0003700">
    <property type="term" value="F:DNA-binding transcription factor activity"/>
    <property type="evidence" value="ECO:0007669"/>
    <property type="project" value="InterPro"/>
</dbReference>
<dbReference type="PANTHER" id="PTHR30537:SF5">
    <property type="entry name" value="HTH-TYPE TRANSCRIPTIONAL ACTIVATOR TTDR-RELATED"/>
    <property type="match status" value="1"/>
</dbReference>
<comment type="similarity">
    <text evidence="1">Belongs to the LysR transcriptional regulatory family.</text>
</comment>
<dbReference type="InterPro" id="IPR000847">
    <property type="entry name" value="LysR_HTH_N"/>
</dbReference>
<dbReference type="PROSITE" id="PS50931">
    <property type="entry name" value="HTH_LYSR"/>
    <property type="match status" value="1"/>
</dbReference>
<keyword evidence="4" id="KW-0804">Transcription</keyword>
<evidence type="ECO:0000259" key="5">
    <source>
        <dbReference type="PROSITE" id="PS50931"/>
    </source>
</evidence>
<protein>
    <submittedName>
        <fullName evidence="6">HTH-type transcriptional regulator PgrR</fullName>
    </submittedName>
</protein>
<dbReference type="Proteomes" id="UP000068382">
    <property type="component" value="Unassembled WGS sequence"/>
</dbReference>
<dbReference type="Gene3D" id="1.10.10.10">
    <property type="entry name" value="Winged helix-like DNA-binding domain superfamily/Winged helix DNA-binding domain"/>
    <property type="match status" value="1"/>
</dbReference>
<evidence type="ECO:0000313" key="6">
    <source>
        <dbReference type="EMBL" id="KUP93703.1"/>
    </source>
</evidence>
<dbReference type="Pfam" id="PF00126">
    <property type="entry name" value="HTH_1"/>
    <property type="match status" value="1"/>
</dbReference>
<keyword evidence="2" id="KW-0805">Transcription regulation</keyword>
<accession>A0A132BZA5</accession>
<dbReference type="InterPro" id="IPR036390">
    <property type="entry name" value="WH_DNA-bd_sf"/>
</dbReference>
<keyword evidence="7" id="KW-1185">Reference proteome</keyword>
<dbReference type="InterPro" id="IPR005119">
    <property type="entry name" value="LysR_subst-bd"/>
</dbReference>
<dbReference type="PATRIC" id="fig|1768241.3.peg.1495"/>
<evidence type="ECO:0000256" key="1">
    <source>
        <dbReference type="ARBA" id="ARBA00009437"/>
    </source>
</evidence>
<dbReference type="GO" id="GO:0003677">
    <property type="term" value="F:DNA binding"/>
    <property type="evidence" value="ECO:0007669"/>
    <property type="project" value="UniProtKB-KW"/>
</dbReference>
<organism evidence="6 7">
    <name type="scientific">Tritonibacter horizontis</name>
    <dbReference type="NCBI Taxonomy" id="1768241"/>
    <lineage>
        <taxon>Bacteria</taxon>
        <taxon>Pseudomonadati</taxon>
        <taxon>Pseudomonadota</taxon>
        <taxon>Alphaproteobacteria</taxon>
        <taxon>Rhodobacterales</taxon>
        <taxon>Paracoccaceae</taxon>
        <taxon>Tritonibacter</taxon>
    </lineage>
</organism>
<sequence length="302" mass="32600">MKNNISADDLAVLLAVIREGGFRAASQRLGIAASKVSTTVSRIETQLGTPVLRRTTRSQHLTEAGQLLVDRVGPLLSAVDAACHDVATLGGQIQGRLSLNVPGAVMPDILPPLLAAYRTQHPDVEVEITVESDLVDIVAAGCDAGIRYGSVLEQDMISIPVGPRRQQMAMAASPAYLDAYGVPQVPKDLTAHLAIRYRLDAGPLLPWTLQCEGQSVKVEPQNALILSVGALNTGFRYAQAGMGIIYTFRNWLEDEFESGKLVPVLPGWWSDVEGPYLYYPSRFAPKPLRAFIEICQATPADA</sequence>
<dbReference type="AlphaFoldDB" id="A0A132BZA5"/>
<dbReference type="PANTHER" id="PTHR30537">
    <property type="entry name" value="HTH-TYPE TRANSCRIPTIONAL REGULATOR"/>
    <property type="match status" value="1"/>
</dbReference>
<dbReference type="InterPro" id="IPR036388">
    <property type="entry name" value="WH-like_DNA-bd_sf"/>
</dbReference>
<dbReference type="EMBL" id="LPUY01000046">
    <property type="protein sequence ID" value="KUP93703.1"/>
    <property type="molecule type" value="Genomic_DNA"/>
</dbReference>
<dbReference type="Pfam" id="PF03466">
    <property type="entry name" value="LysR_substrate"/>
    <property type="match status" value="1"/>
</dbReference>
<gene>
    <name evidence="6" type="primary">pgrR_1</name>
    <name evidence="6" type="ORF">TRIHO_14220</name>
</gene>
<dbReference type="RefSeq" id="WP_068241694.1">
    <property type="nucleotide sequence ID" value="NZ_LPUY01000046.1"/>
</dbReference>
<evidence type="ECO:0000256" key="2">
    <source>
        <dbReference type="ARBA" id="ARBA00023015"/>
    </source>
</evidence>
<feature type="domain" description="HTH lysR-type" evidence="5">
    <location>
        <begin position="5"/>
        <end position="62"/>
    </location>
</feature>
<evidence type="ECO:0000313" key="7">
    <source>
        <dbReference type="Proteomes" id="UP000068382"/>
    </source>
</evidence>
<dbReference type="Gene3D" id="3.40.190.290">
    <property type="match status" value="1"/>
</dbReference>
<dbReference type="SUPFAM" id="SSF46785">
    <property type="entry name" value="Winged helix' DNA-binding domain"/>
    <property type="match status" value="1"/>
</dbReference>
<keyword evidence="3" id="KW-0238">DNA-binding</keyword>
<comment type="caution">
    <text evidence="6">The sequence shown here is derived from an EMBL/GenBank/DDBJ whole genome shotgun (WGS) entry which is preliminary data.</text>
</comment>
<dbReference type="OrthoDB" id="9798121at2"/>
<name>A0A132BZA5_9RHOB</name>
<proteinExistence type="inferred from homology"/>
<evidence type="ECO:0000256" key="4">
    <source>
        <dbReference type="ARBA" id="ARBA00023163"/>
    </source>
</evidence>
<dbReference type="SUPFAM" id="SSF53850">
    <property type="entry name" value="Periplasmic binding protein-like II"/>
    <property type="match status" value="1"/>
</dbReference>
<reference evidence="6 7" key="1">
    <citation type="submission" date="2015-12" db="EMBL/GenBank/DDBJ databases">
        <title>Genome sequence of the marine Rhodobacteraceae strain O3.65, Candidatus Tritonibacter horizontis.</title>
        <authorList>
            <person name="Poehlein A."/>
            <person name="Giebel H.A."/>
            <person name="Voget S."/>
            <person name="Brinkhoff T."/>
        </authorList>
    </citation>
    <scope>NUCLEOTIDE SEQUENCE [LARGE SCALE GENOMIC DNA]</scope>
    <source>
        <strain evidence="6 7">O3.65</strain>
    </source>
</reference>
<evidence type="ECO:0000256" key="3">
    <source>
        <dbReference type="ARBA" id="ARBA00023125"/>
    </source>
</evidence>